<dbReference type="SUPFAM" id="SSF81296">
    <property type="entry name" value="E set domains"/>
    <property type="match status" value="1"/>
</dbReference>
<proteinExistence type="predicted"/>
<dbReference type="Gene3D" id="2.60.40.10">
    <property type="entry name" value="Immunoglobulins"/>
    <property type="match status" value="1"/>
</dbReference>
<dbReference type="KEGG" id="dwu:DVJ83_04145"/>
<dbReference type="InterPro" id="IPR013783">
    <property type="entry name" value="Ig-like_fold"/>
</dbReference>
<accession>A0A345IK01</accession>
<dbReference type="AlphaFoldDB" id="A0A345IK01"/>
<dbReference type="CDD" id="cd00102">
    <property type="entry name" value="IPT"/>
    <property type="match status" value="1"/>
</dbReference>
<dbReference type="InterPro" id="IPR014756">
    <property type="entry name" value="Ig_E-set"/>
</dbReference>
<sequence>MPALGIEHDQNPVCGGGGLTRHLQLIRLPGGGLSMLRFFCASLLLTGLLASCTPRTSTVAGVTVTPVLIKVSEGAAAGGTLTIQGRYLGSAQTARVLIGADENGQGGTAFPVSAVQRWTDTEIVLTVPEGMPAGGSWLFVEVGGKRSTGLRVSLR</sequence>
<dbReference type="STRING" id="1288484.GCA_000348665_00193"/>
<evidence type="ECO:0000313" key="2">
    <source>
        <dbReference type="Proteomes" id="UP000253744"/>
    </source>
</evidence>
<reference evidence="1 2" key="1">
    <citation type="submission" date="2018-07" db="EMBL/GenBank/DDBJ databases">
        <title>Complete Genome and Methylome Analysis of Deinococcus wulumuqiensis NEB 479.</title>
        <authorList>
            <person name="Fomenkov A."/>
            <person name="Luyten Y."/>
            <person name="Vincze T."/>
            <person name="Anton B.P."/>
            <person name="Clark T."/>
            <person name="Roberts R.J."/>
            <person name="Morgan R.D."/>
        </authorList>
    </citation>
    <scope>NUCLEOTIDE SEQUENCE [LARGE SCALE GENOMIC DNA]</scope>
    <source>
        <strain evidence="1 2">NEB 479</strain>
    </source>
</reference>
<dbReference type="Proteomes" id="UP000253744">
    <property type="component" value="Chromosome"/>
</dbReference>
<protein>
    <submittedName>
        <fullName evidence="1">Cell surface protein</fullName>
    </submittedName>
</protein>
<evidence type="ECO:0000313" key="1">
    <source>
        <dbReference type="EMBL" id="AXH00024.1"/>
    </source>
</evidence>
<name>A0A345IK01_9DEIO</name>
<organism evidence="1 2">
    <name type="scientific">Deinococcus wulumuqiensis</name>
    <dbReference type="NCBI Taxonomy" id="980427"/>
    <lineage>
        <taxon>Bacteria</taxon>
        <taxon>Thermotogati</taxon>
        <taxon>Deinococcota</taxon>
        <taxon>Deinococci</taxon>
        <taxon>Deinococcales</taxon>
        <taxon>Deinococcaceae</taxon>
        <taxon>Deinococcus</taxon>
    </lineage>
</organism>
<gene>
    <name evidence="1" type="ORF">DVJ83_04145</name>
</gene>
<dbReference type="EMBL" id="CP031158">
    <property type="protein sequence ID" value="AXH00024.1"/>
    <property type="molecule type" value="Genomic_DNA"/>
</dbReference>